<dbReference type="CDD" id="cd00067">
    <property type="entry name" value="GAL4"/>
    <property type="match status" value="1"/>
</dbReference>
<dbReference type="AlphaFoldDB" id="A0A8H4L2C9"/>
<name>A0A8H4L2C9_9HYPO</name>
<evidence type="ECO:0000259" key="7">
    <source>
        <dbReference type="PROSITE" id="PS50048"/>
    </source>
</evidence>
<keyword evidence="3" id="KW-0805">Transcription regulation</keyword>
<dbReference type="Pfam" id="PF00172">
    <property type="entry name" value="Zn_clus"/>
    <property type="match status" value="1"/>
</dbReference>
<evidence type="ECO:0000256" key="6">
    <source>
        <dbReference type="ARBA" id="ARBA00023242"/>
    </source>
</evidence>
<protein>
    <submittedName>
        <fullName evidence="8">C6 zinc finger domain-containing</fullName>
    </submittedName>
</protein>
<dbReference type="InterPro" id="IPR001138">
    <property type="entry name" value="Zn2Cys6_DnaBD"/>
</dbReference>
<keyword evidence="9" id="KW-1185">Reference proteome</keyword>
<keyword evidence="5" id="KW-0804">Transcription</keyword>
<dbReference type="Proteomes" id="UP000554235">
    <property type="component" value="Unassembled WGS sequence"/>
</dbReference>
<evidence type="ECO:0000256" key="5">
    <source>
        <dbReference type="ARBA" id="ARBA00023163"/>
    </source>
</evidence>
<sequence length="597" mass="67655">MLQATCYSQRLPVIAARPQHLSHSVPPPAVAAPKRKRASAAKSRAGCITCKARHMKCDEGRPTCARCEKSMVQCGGYHVAKAAPEVVPRTRALLPRPLLSQSNPAHATFSNADVVYFDLFRHRLVLDLAGYCSRDFWNRIILCESIEDPCVRESVLAIGALSQAIFYSTDTHRPETSPYTPIPGPPTGNNHHKSAISHYVRAVSMFRRRLVPATKTHSPRSILIMTILLITFELLRNNTKSADCLMKSGINLLKDSLEFYRDPALEEAPSHGKANSRVLVEDDVDDIGYMLPFLSIMSGYTPSFRSQQQMMEVWDPTLTTALPEPTHMNMDKLQTRWGKLFTLCTAFIGKSLLNNMQNRNFDITESERQQQSLLWQLSQWKDILDFYDAGSVDMDYDIKKSLQMMRIHHVLLFTTVSCCLDRTELAWDEFDAEFLETVELCLDFLKDMKSTARATFTLNPGLIPPLGNTLVKCRNHNIRMLAAEALKQISWREGAWDVGTMLIGKLGAALLEERSRNRETGLIPPENRWFWTANEWDEGRQKLVGHYIRLMLDENGEMVQTTLLLDIDRWPDICGAAQCTVNHSLECRRLAVGTKNK</sequence>
<dbReference type="PROSITE" id="PS00463">
    <property type="entry name" value="ZN2_CY6_FUNGAL_1"/>
    <property type="match status" value="1"/>
</dbReference>
<keyword evidence="1" id="KW-0479">Metal-binding</keyword>
<keyword evidence="6" id="KW-0539">Nucleus</keyword>
<accession>A0A8H4L2C9</accession>
<dbReference type="GO" id="GO:0000981">
    <property type="term" value="F:DNA-binding transcription factor activity, RNA polymerase II-specific"/>
    <property type="evidence" value="ECO:0007669"/>
    <property type="project" value="InterPro"/>
</dbReference>
<evidence type="ECO:0000256" key="4">
    <source>
        <dbReference type="ARBA" id="ARBA00023125"/>
    </source>
</evidence>
<evidence type="ECO:0000256" key="1">
    <source>
        <dbReference type="ARBA" id="ARBA00022723"/>
    </source>
</evidence>
<proteinExistence type="predicted"/>
<comment type="caution">
    <text evidence="8">The sequence shown here is derived from an EMBL/GenBank/DDBJ whole genome shotgun (WGS) entry which is preliminary data.</text>
</comment>
<dbReference type="SMART" id="SM00066">
    <property type="entry name" value="GAL4"/>
    <property type="match status" value="1"/>
</dbReference>
<evidence type="ECO:0000256" key="2">
    <source>
        <dbReference type="ARBA" id="ARBA00022833"/>
    </source>
</evidence>
<dbReference type="PANTHER" id="PTHR36206:SF12">
    <property type="entry name" value="ASPERCRYPTIN BIOSYNTHESIS CLUSTER-SPECIFIC TRANSCRIPTION REGULATOR ATNN-RELATED"/>
    <property type="match status" value="1"/>
</dbReference>
<feature type="domain" description="Zn(2)-C6 fungal-type" evidence="7">
    <location>
        <begin position="46"/>
        <end position="74"/>
    </location>
</feature>
<dbReference type="GO" id="GO:0008270">
    <property type="term" value="F:zinc ion binding"/>
    <property type="evidence" value="ECO:0007669"/>
    <property type="project" value="InterPro"/>
</dbReference>
<dbReference type="EMBL" id="JAADYS010001866">
    <property type="protein sequence ID" value="KAF4460751.1"/>
    <property type="molecule type" value="Genomic_DNA"/>
</dbReference>
<evidence type="ECO:0000313" key="9">
    <source>
        <dbReference type="Proteomes" id="UP000554235"/>
    </source>
</evidence>
<dbReference type="PROSITE" id="PS50048">
    <property type="entry name" value="ZN2_CY6_FUNGAL_2"/>
    <property type="match status" value="1"/>
</dbReference>
<reference evidence="8 9" key="1">
    <citation type="submission" date="2020-01" db="EMBL/GenBank/DDBJ databases">
        <title>Identification and distribution of gene clusters putatively required for synthesis of sphingolipid metabolism inhibitors in phylogenetically diverse species of the filamentous fungus Fusarium.</title>
        <authorList>
            <person name="Kim H.-S."/>
            <person name="Busman M."/>
            <person name="Brown D.W."/>
            <person name="Divon H."/>
            <person name="Uhlig S."/>
            <person name="Proctor R.H."/>
        </authorList>
    </citation>
    <scope>NUCLEOTIDE SEQUENCE [LARGE SCALE GENOMIC DNA]</scope>
    <source>
        <strain evidence="8 9">NRRL 20459</strain>
    </source>
</reference>
<dbReference type="PANTHER" id="PTHR36206">
    <property type="entry name" value="ASPERCRYPTIN BIOSYNTHESIS CLUSTER-SPECIFIC TRANSCRIPTION REGULATOR ATNN-RELATED"/>
    <property type="match status" value="1"/>
</dbReference>
<organism evidence="8 9">
    <name type="scientific">Fusarium albosuccineum</name>
    <dbReference type="NCBI Taxonomy" id="1237068"/>
    <lineage>
        <taxon>Eukaryota</taxon>
        <taxon>Fungi</taxon>
        <taxon>Dikarya</taxon>
        <taxon>Ascomycota</taxon>
        <taxon>Pezizomycotina</taxon>
        <taxon>Sordariomycetes</taxon>
        <taxon>Hypocreomycetidae</taxon>
        <taxon>Hypocreales</taxon>
        <taxon>Nectriaceae</taxon>
        <taxon>Fusarium</taxon>
        <taxon>Fusarium decemcellulare species complex</taxon>
    </lineage>
</organism>
<dbReference type="InterPro" id="IPR052360">
    <property type="entry name" value="Transcr_Regulatory_Proteins"/>
</dbReference>
<dbReference type="InterPro" id="IPR036864">
    <property type="entry name" value="Zn2-C6_fun-type_DNA-bd_sf"/>
</dbReference>
<keyword evidence="4" id="KW-0238">DNA-binding</keyword>
<dbReference type="Gene3D" id="4.10.240.10">
    <property type="entry name" value="Zn(2)-C6 fungal-type DNA-binding domain"/>
    <property type="match status" value="1"/>
</dbReference>
<evidence type="ECO:0000256" key="3">
    <source>
        <dbReference type="ARBA" id="ARBA00023015"/>
    </source>
</evidence>
<evidence type="ECO:0000313" key="8">
    <source>
        <dbReference type="EMBL" id="KAF4460751.1"/>
    </source>
</evidence>
<gene>
    <name evidence="8" type="ORF">FALBO_12461</name>
</gene>
<dbReference type="GO" id="GO:0003677">
    <property type="term" value="F:DNA binding"/>
    <property type="evidence" value="ECO:0007669"/>
    <property type="project" value="UniProtKB-KW"/>
</dbReference>
<dbReference type="OrthoDB" id="1919336at2759"/>
<dbReference type="SUPFAM" id="SSF57701">
    <property type="entry name" value="Zn2/Cys6 DNA-binding domain"/>
    <property type="match status" value="1"/>
</dbReference>
<keyword evidence="2" id="KW-0862">Zinc</keyword>